<reference evidence="2" key="1">
    <citation type="journal article" date="2023" name="DNA Res.">
        <title>Chromosome-level genome assembly of Phrynocephalus forsythii using third-generation DNA sequencing and Hi-C analysis.</title>
        <authorList>
            <person name="Qi Y."/>
            <person name="Zhao W."/>
            <person name="Zhao Y."/>
            <person name="Niu C."/>
            <person name="Cao S."/>
            <person name="Zhang Y."/>
        </authorList>
    </citation>
    <scope>NUCLEOTIDE SEQUENCE</scope>
    <source>
        <tissue evidence="2">Muscle</tissue>
    </source>
</reference>
<protein>
    <submittedName>
        <fullName evidence="2">Uncharacterized protein</fullName>
    </submittedName>
</protein>
<feature type="region of interest" description="Disordered" evidence="1">
    <location>
        <begin position="232"/>
        <end position="257"/>
    </location>
</feature>
<feature type="compositionally biased region" description="Basic and acidic residues" evidence="1">
    <location>
        <begin position="332"/>
        <end position="342"/>
    </location>
</feature>
<gene>
    <name evidence="2" type="ORF">JRQ81_017099</name>
</gene>
<sequence>MPFPLGGKNPPALSLWPPSPEEPWPKPDRSSLPTPEAPSYLGWISSALYLLLLQQKGYSVLQRNPEGRKEECQRPNPSEPRGAPSPFGSRPPKPYWKFGAGLACQDKGRSARPSPGLWGGSFLPLPGDGAAAPEEKARSRPALRRAFLSGLRGSGPAATPVRSPGFPWRLRRTSPASPAVPFRVSLFGARSWSSPAWIRRTVSASQPARSSAAAPWTWSWLERDEGAFRGRRSRAAEKRSQAEGGSRRIGAQNLRSRWASARRPLPCLPAPLRAPPVCGPGGSPAALQSDAKAPAVSCSEGERDPGREGDSRLLLSRQCGRERGDAGLLSTRETRSALERGPPRVRCQPFPSGRARLEY</sequence>
<evidence type="ECO:0000313" key="2">
    <source>
        <dbReference type="EMBL" id="KAJ7327340.1"/>
    </source>
</evidence>
<organism evidence="2 3">
    <name type="scientific">Phrynocephalus forsythii</name>
    <dbReference type="NCBI Taxonomy" id="171643"/>
    <lineage>
        <taxon>Eukaryota</taxon>
        <taxon>Metazoa</taxon>
        <taxon>Chordata</taxon>
        <taxon>Craniata</taxon>
        <taxon>Vertebrata</taxon>
        <taxon>Euteleostomi</taxon>
        <taxon>Lepidosauria</taxon>
        <taxon>Squamata</taxon>
        <taxon>Bifurcata</taxon>
        <taxon>Unidentata</taxon>
        <taxon>Episquamata</taxon>
        <taxon>Toxicofera</taxon>
        <taxon>Iguania</taxon>
        <taxon>Acrodonta</taxon>
        <taxon>Agamidae</taxon>
        <taxon>Agaminae</taxon>
        <taxon>Phrynocephalus</taxon>
    </lineage>
</organism>
<dbReference type="EMBL" id="JAPFRF010000007">
    <property type="protein sequence ID" value="KAJ7327340.1"/>
    <property type="molecule type" value="Genomic_DNA"/>
</dbReference>
<feature type="region of interest" description="Disordered" evidence="1">
    <location>
        <begin position="1"/>
        <end position="36"/>
    </location>
</feature>
<evidence type="ECO:0000313" key="3">
    <source>
        <dbReference type="Proteomes" id="UP001142489"/>
    </source>
</evidence>
<feature type="compositionally biased region" description="Basic and acidic residues" evidence="1">
    <location>
        <begin position="300"/>
        <end position="311"/>
    </location>
</feature>
<comment type="caution">
    <text evidence="2">The sequence shown here is derived from an EMBL/GenBank/DDBJ whole genome shotgun (WGS) entry which is preliminary data.</text>
</comment>
<evidence type="ECO:0000256" key="1">
    <source>
        <dbReference type="SAM" id="MobiDB-lite"/>
    </source>
</evidence>
<keyword evidence="3" id="KW-1185">Reference proteome</keyword>
<name>A0A9Q0XTL2_9SAUR</name>
<dbReference type="AlphaFoldDB" id="A0A9Q0XTL2"/>
<accession>A0A9Q0XTL2</accession>
<dbReference type="Proteomes" id="UP001142489">
    <property type="component" value="Unassembled WGS sequence"/>
</dbReference>
<feature type="region of interest" description="Disordered" evidence="1">
    <location>
        <begin position="279"/>
        <end position="359"/>
    </location>
</feature>
<feature type="compositionally biased region" description="Basic and acidic residues" evidence="1">
    <location>
        <begin position="232"/>
        <end position="241"/>
    </location>
</feature>
<feature type="region of interest" description="Disordered" evidence="1">
    <location>
        <begin position="62"/>
        <end position="94"/>
    </location>
</feature>
<proteinExistence type="predicted"/>